<accession>A0A9Q8STK7</accession>
<evidence type="ECO:0000313" key="2">
    <source>
        <dbReference type="Proteomes" id="UP000830671"/>
    </source>
</evidence>
<keyword evidence="2" id="KW-1185">Reference proteome</keyword>
<protein>
    <submittedName>
        <fullName evidence="1">Uncharacterized protein</fullName>
    </submittedName>
</protein>
<proteinExistence type="predicted"/>
<sequence length="104" mass="11325">MIALRRAAPICGGARIPRITRQRVDRPTALRIPLLRVAQVAFGNVPSSRGQGTSFQGPLLIERRMGFGTPGPEQAMAPYVFLTTPCPEQSEGIRVEVVVAAWRS</sequence>
<dbReference type="KEGG" id="clup:CLUP02_08300"/>
<gene>
    <name evidence="1" type="ORF">CLUP02_08300</name>
</gene>
<dbReference type="EMBL" id="CP019476">
    <property type="protein sequence ID" value="UQC82810.1"/>
    <property type="molecule type" value="Genomic_DNA"/>
</dbReference>
<evidence type="ECO:0000313" key="1">
    <source>
        <dbReference type="EMBL" id="UQC82810.1"/>
    </source>
</evidence>
<dbReference type="Proteomes" id="UP000830671">
    <property type="component" value="Chromosome 4"/>
</dbReference>
<reference evidence="1" key="1">
    <citation type="journal article" date="2021" name="Mol. Plant Microbe Interact.">
        <title>Complete Genome Sequence of the Plant-Pathogenic Fungus Colletotrichum lupini.</title>
        <authorList>
            <person name="Baroncelli R."/>
            <person name="Pensec F."/>
            <person name="Da Lio D."/>
            <person name="Boufleur T."/>
            <person name="Vicente I."/>
            <person name="Sarrocco S."/>
            <person name="Picot A."/>
            <person name="Baraldi E."/>
            <person name="Sukno S."/>
            <person name="Thon M."/>
            <person name="Le Floch G."/>
        </authorList>
    </citation>
    <scope>NUCLEOTIDE SEQUENCE</scope>
    <source>
        <strain evidence="1">IMI 504893</strain>
    </source>
</reference>
<organism evidence="1 2">
    <name type="scientific">Colletotrichum lupini</name>
    <dbReference type="NCBI Taxonomy" id="145971"/>
    <lineage>
        <taxon>Eukaryota</taxon>
        <taxon>Fungi</taxon>
        <taxon>Dikarya</taxon>
        <taxon>Ascomycota</taxon>
        <taxon>Pezizomycotina</taxon>
        <taxon>Sordariomycetes</taxon>
        <taxon>Hypocreomycetidae</taxon>
        <taxon>Glomerellales</taxon>
        <taxon>Glomerellaceae</taxon>
        <taxon>Colletotrichum</taxon>
        <taxon>Colletotrichum acutatum species complex</taxon>
    </lineage>
</organism>
<name>A0A9Q8STK7_9PEZI</name>
<dbReference type="RefSeq" id="XP_049144433.1">
    <property type="nucleotide sequence ID" value="XM_049287290.1"/>
</dbReference>
<dbReference type="AlphaFoldDB" id="A0A9Q8STK7"/>
<dbReference type="GeneID" id="73342300"/>